<dbReference type="GO" id="GO:0005432">
    <property type="term" value="F:calcium:sodium antiporter activity"/>
    <property type="evidence" value="ECO:0007669"/>
    <property type="project" value="TreeGrafter"/>
</dbReference>
<dbReference type="EMBL" id="CAJNNW010032571">
    <property type="protein sequence ID" value="CAE8714087.1"/>
    <property type="molecule type" value="Genomic_DNA"/>
</dbReference>
<dbReference type="AlphaFoldDB" id="A0A813KWZ8"/>
<evidence type="ECO:0000313" key="2">
    <source>
        <dbReference type="EMBL" id="CAE8714087.1"/>
    </source>
</evidence>
<dbReference type="InterPro" id="IPR038081">
    <property type="entry name" value="CalX-like_sf"/>
</dbReference>
<dbReference type="SUPFAM" id="SSF141072">
    <property type="entry name" value="CalX-like"/>
    <property type="match status" value="1"/>
</dbReference>
<dbReference type="GO" id="GO:0098703">
    <property type="term" value="P:calcium ion import across plasma membrane"/>
    <property type="evidence" value="ECO:0007669"/>
    <property type="project" value="TreeGrafter"/>
</dbReference>
<proteinExistence type="predicted"/>
<dbReference type="InterPro" id="IPR051171">
    <property type="entry name" value="CaCA"/>
</dbReference>
<dbReference type="Gene3D" id="2.60.40.2030">
    <property type="match status" value="1"/>
</dbReference>
<dbReference type="GO" id="GO:0016020">
    <property type="term" value="C:membrane"/>
    <property type="evidence" value="ECO:0007669"/>
    <property type="project" value="TreeGrafter"/>
</dbReference>
<protein>
    <submittedName>
        <fullName evidence="2">Uncharacterized protein</fullName>
    </submittedName>
</protein>
<organism evidence="2 3">
    <name type="scientific">Polarella glacialis</name>
    <name type="common">Dinoflagellate</name>
    <dbReference type="NCBI Taxonomy" id="89957"/>
    <lineage>
        <taxon>Eukaryota</taxon>
        <taxon>Sar</taxon>
        <taxon>Alveolata</taxon>
        <taxon>Dinophyceae</taxon>
        <taxon>Suessiales</taxon>
        <taxon>Suessiaceae</taxon>
        <taxon>Polarella</taxon>
    </lineage>
</organism>
<name>A0A813KWZ8_POLGL</name>
<comment type="caution">
    <text evidence="2">The sequence shown here is derived from an EMBL/GenBank/DDBJ whole genome shotgun (WGS) entry which is preliminary data.</text>
</comment>
<keyword evidence="1" id="KW-0813">Transport</keyword>
<keyword evidence="1" id="KW-0406">Ion transport</keyword>
<reference evidence="2" key="1">
    <citation type="submission" date="2021-02" db="EMBL/GenBank/DDBJ databases">
        <authorList>
            <person name="Dougan E. K."/>
            <person name="Rhodes N."/>
            <person name="Thang M."/>
            <person name="Chan C."/>
        </authorList>
    </citation>
    <scope>NUCLEOTIDE SEQUENCE</scope>
</reference>
<gene>
    <name evidence="2" type="ORF">PGLA2088_LOCUS37813</name>
</gene>
<dbReference type="PANTHER" id="PTHR11878:SF65">
    <property type="entry name" value="NA_CA-EXCHANGE PROTEIN, ISOFORM G"/>
    <property type="match status" value="1"/>
</dbReference>
<accession>A0A813KWZ8</accession>
<sequence>MVAYLWLVVIVQVNTPDVVEVWEAVVTIMFLPTFSFVSYLADIGYIAGVRKLPPVERPVGLYVESGASPVAADSHSYQQVWRQQLRRAKSPELAGVEGPAASFQHGFFDPGAITDKKGKPLGDPAGILSFPDDTWEVSCGLQGREFSVPVFRKNGSHGLVRCRYRTDGRTAIPGYDFVTSEGELTWEHGETLAQVTVQFLPKELGEHSDQHGATPMHYTTSYSAFPPGRKQICSLNGYMKKCYSVKLNCISLPANQVPGCQDKLKQALIQLKA</sequence>
<evidence type="ECO:0000256" key="1">
    <source>
        <dbReference type="ARBA" id="ARBA00023065"/>
    </source>
</evidence>
<evidence type="ECO:0000313" key="3">
    <source>
        <dbReference type="Proteomes" id="UP000626109"/>
    </source>
</evidence>
<dbReference type="PANTHER" id="PTHR11878">
    <property type="entry name" value="SODIUM/CALCIUM EXCHANGER"/>
    <property type="match status" value="1"/>
</dbReference>
<dbReference type="Proteomes" id="UP000626109">
    <property type="component" value="Unassembled WGS sequence"/>
</dbReference>